<feature type="domain" description="Activator of Hsp90 ATPase homologue 1/2-like C-terminal" evidence="2">
    <location>
        <begin position="16"/>
        <end position="142"/>
    </location>
</feature>
<evidence type="ECO:0000259" key="2">
    <source>
        <dbReference type="Pfam" id="PF08327"/>
    </source>
</evidence>
<dbReference type="EMBL" id="JAOVZR010000001">
    <property type="protein sequence ID" value="MCY0147962.1"/>
    <property type="molecule type" value="Genomic_DNA"/>
</dbReference>
<organism evidence="3 4">
    <name type="scientific">Hoeflea algicola</name>
    <dbReference type="NCBI Taxonomy" id="2983763"/>
    <lineage>
        <taxon>Bacteria</taxon>
        <taxon>Pseudomonadati</taxon>
        <taxon>Pseudomonadota</taxon>
        <taxon>Alphaproteobacteria</taxon>
        <taxon>Hyphomicrobiales</taxon>
        <taxon>Rhizobiaceae</taxon>
        <taxon>Hoeflea</taxon>
    </lineage>
</organism>
<name>A0ABT3Z877_9HYPH</name>
<dbReference type="Proteomes" id="UP001073227">
    <property type="component" value="Unassembled WGS sequence"/>
</dbReference>
<proteinExistence type="inferred from homology"/>
<gene>
    <name evidence="3" type="ORF">OEG84_09635</name>
</gene>
<dbReference type="SUPFAM" id="SSF55961">
    <property type="entry name" value="Bet v1-like"/>
    <property type="match status" value="1"/>
</dbReference>
<comment type="caution">
    <text evidence="3">The sequence shown here is derived from an EMBL/GenBank/DDBJ whole genome shotgun (WGS) entry which is preliminary data.</text>
</comment>
<evidence type="ECO:0000256" key="1">
    <source>
        <dbReference type="ARBA" id="ARBA00006817"/>
    </source>
</evidence>
<dbReference type="InterPro" id="IPR023393">
    <property type="entry name" value="START-like_dom_sf"/>
</dbReference>
<protein>
    <submittedName>
        <fullName evidence="3">SRPBCC domain-containing protein</fullName>
    </submittedName>
</protein>
<dbReference type="InterPro" id="IPR013538">
    <property type="entry name" value="ASHA1/2-like_C"/>
</dbReference>
<comment type="similarity">
    <text evidence="1">Belongs to the AHA1 family.</text>
</comment>
<reference evidence="3" key="1">
    <citation type="submission" date="2022-10" db="EMBL/GenBank/DDBJ databases">
        <title>Hoeflea sp. G2-23, isolated from marine algae.</title>
        <authorList>
            <person name="Kristyanto S."/>
            <person name="Kim J.M."/>
            <person name="Jeon C.O."/>
        </authorList>
    </citation>
    <scope>NUCLEOTIDE SEQUENCE</scope>
    <source>
        <strain evidence="3">G2-23</strain>
    </source>
</reference>
<dbReference type="Pfam" id="PF08327">
    <property type="entry name" value="AHSA1"/>
    <property type="match status" value="1"/>
</dbReference>
<evidence type="ECO:0000313" key="4">
    <source>
        <dbReference type="Proteomes" id="UP001073227"/>
    </source>
</evidence>
<dbReference type="RefSeq" id="WP_267653552.1">
    <property type="nucleotide sequence ID" value="NZ_JAOVZR010000001.1"/>
</dbReference>
<evidence type="ECO:0000313" key="3">
    <source>
        <dbReference type="EMBL" id="MCY0147962.1"/>
    </source>
</evidence>
<dbReference type="Gene3D" id="3.30.530.20">
    <property type="match status" value="1"/>
</dbReference>
<sequence length="148" mass="17328">MTDSIEILNDRLFPVDRATLFDAFADPCKLEQWWGPEGFTNTISAFDLRPGGSWLVTMTADNGANFHNRWTFEEIVAGKMVRMTHHEPVHIFTLGMRFSDEEHGTRLLWRMLFDRTEENEVMEKFLHAANEQNFDRLARLLKQDKGDH</sequence>
<accession>A0ABT3Z877</accession>
<keyword evidence="4" id="KW-1185">Reference proteome</keyword>